<dbReference type="AlphaFoldDB" id="A0A3B0ZVU6"/>
<reference evidence="1" key="1">
    <citation type="submission" date="2018-06" db="EMBL/GenBank/DDBJ databases">
        <authorList>
            <person name="Zhirakovskaya E."/>
        </authorList>
    </citation>
    <scope>NUCLEOTIDE SEQUENCE</scope>
</reference>
<evidence type="ECO:0000313" key="1">
    <source>
        <dbReference type="EMBL" id="VAW90089.1"/>
    </source>
</evidence>
<proteinExistence type="predicted"/>
<gene>
    <name evidence="1" type="ORF">MNBD_GAMMA17-1625</name>
</gene>
<dbReference type="EMBL" id="UOFQ01000173">
    <property type="protein sequence ID" value="VAW90089.1"/>
    <property type="molecule type" value="Genomic_DNA"/>
</dbReference>
<protein>
    <submittedName>
        <fullName evidence="1">Uncharacterized protein</fullName>
    </submittedName>
</protein>
<accession>A0A3B0ZVU6</accession>
<sequence>MKKYFPIVLLSLLPVMSSADLALPPPMNAVEIQLSKSGAQLIGEKIWQNEGAGKHENLIVWNEGEDFPSLGIGHFIWYPAGFEGPFVESFPALLKHLRKEVATPDWLNGVDDAPWSNRTEFYRDIDSWRMAELRDLMKSTMPQQVAFIVLRLEAALPKMLATLAIEQQRSHVEQQFYRVAKSPNGIYALIDYVNFKGEGISPGERYRGEGWGLLQVLEGMRAEDGEVMDAFARSADAVLTRRVMSGAGQLVGECA</sequence>
<organism evidence="1">
    <name type="scientific">hydrothermal vent metagenome</name>
    <dbReference type="NCBI Taxonomy" id="652676"/>
    <lineage>
        <taxon>unclassified sequences</taxon>
        <taxon>metagenomes</taxon>
        <taxon>ecological metagenomes</taxon>
    </lineage>
</organism>
<name>A0A3B0ZVU6_9ZZZZ</name>